<feature type="chain" id="PRO_5002120384" description="GDP/GTP exchange factor Sec2 N-terminal domain-containing protein" evidence="4">
    <location>
        <begin position="19"/>
        <end position="513"/>
    </location>
</feature>
<dbReference type="Pfam" id="PF25555">
    <property type="entry name" value="RAB3A-like_C"/>
    <property type="match status" value="1"/>
</dbReference>
<feature type="coiled-coil region" evidence="2">
    <location>
        <begin position="67"/>
        <end position="165"/>
    </location>
</feature>
<keyword evidence="7" id="KW-1185">Reference proteome</keyword>
<dbReference type="Gene3D" id="6.10.140.910">
    <property type="match status" value="1"/>
</dbReference>
<gene>
    <name evidence="6" type="primary">PARPA_01335.1 scaffold 1359</name>
</gene>
<keyword evidence="4" id="KW-0732">Signal</keyword>
<dbReference type="PANTHER" id="PTHR14430">
    <property type="entry name" value="RABIN3-RELATED"/>
    <property type="match status" value="1"/>
</dbReference>
<dbReference type="AlphaFoldDB" id="A0A0B7MQ18"/>
<evidence type="ECO:0000256" key="1">
    <source>
        <dbReference type="ARBA" id="ARBA00023054"/>
    </source>
</evidence>
<dbReference type="InterPro" id="IPR009449">
    <property type="entry name" value="Sec2_N"/>
</dbReference>
<organism evidence="6 7">
    <name type="scientific">Parasitella parasitica</name>
    <dbReference type="NCBI Taxonomy" id="35722"/>
    <lineage>
        <taxon>Eukaryota</taxon>
        <taxon>Fungi</taxon>
        <taxon>Fungi incertae sedis</taxon>
        <taxon>Mucoromycota</taxon>
        <taxon>Mucoromycotina</taxon>
        <taxon>Mucoromycetes</taxon>
        <taxon>Mucorales</taxon>
        <taxon>Mucorineae</taxon>
        <taxon>Mucoraceae</taxon>
        <taxon>Parasitella</taxon>
    </lineage>
</organism>
<feature type="compositionally biased region" description="Low complexity" evidence="3">
    <location>
        <begin position="284"/>
        <end position="298"/>
    </location>
</feature>
<dbReference type="GO" id="GO:0070319">
    <property type="term" value="C:Golgi to plasma membrane transport vesicle"/>
    <property type="evidence" value="ECO:0007669"/>
    <property type="project" value="TreeGrafter"/>
</dbReference>
<dbReference type="GO" id="GO:0006887">
    <property type="term" value="P:exocytosis"/>
    <property type="evidence" value="ECO:0007669"/>
    <property type="project" value="TreeGrafter"/>
</dbReference>
<dbReference type="EMBL" id="LN719426">
    <property type="protein sequence ID" value="CEP08026.1"/>
    <property type="molecule type" value="Genomic_DNA"/>
</dbReference>
<dbReference type="SUPFAM" id="SSF144284">
    <property type="entry name" value="Sec2 N-terminal region"/>
    <property type="match status" value="1"/>
</dbReference>
<proteinExistence type="predicted"/>
<dbReference type="OrthoDB" id="5560525at2759"/>
<dbReference type="CDD" id="cd21044">
    <property type="entry name" value="Rab11BD_RAB3IP_like"/>
    <property type="match status" value="1"/>
</dbReference>
<dbReference type="GO" id="GO:0005085">
    <property type="term" value="F:guanyl-nucleotide exchange factor activity"/>
    <property type="evidence" value="ECO:0007669"/>
    <property type="project" value="InterPro"/>
</dbReference>
<feature type="domain" description="GDP/GTP exchange factor Sec2 N-terminal" evidence="5">
    <location>
        <begin position="59"/>
        <end position="168"/>
    </location>
</feature>
<dbReference type="PANTHER" id="PTHR14430:SF0">
    <property type="entry name" value="SEC2P DOMAIN-CONTAINING PROTEIN"/>
    <property type="match status" value="1"/>
</dbReference>
<evidence type="ECO:0000256" key="3">
    <source>
        <dbReference type="SAM" id="MobiDB-lite"/>
    </source>
</evidence>
<dbReference type="GO" id="GO:0051286">
    <property type="term" value="C:cell tip"/>
    <property type="evidence" value="ECO:0007669"/>
    <property type="project" value="TreeGrafter"/>
</dbReference>
<dbReference type="Proteomes" id="UP000054107">
    <property type="component" value="Unassembled WGS sequence"/>
</dbReference>
<reference evidence="6 7" key="1">
    <citation type="submission" date="2014-09" db="EMBL/GenBank/DDBJ databases">
        <authorList>
            <person name="Ellenberger Sabrina"/>
        </authorList>
    </citation>
    <scope>NUCLEOTIDE SEQUENCE [LARGE SCALE GENOMIC DNA]</scope>
    <source>
        <strain evidence="6 7">CBS 412.66</strain>
    </source>
</reference>
<evidence type="ECO:0000256" key="2">
    <source>
        <dbReference type="SAM" id="Coils"/>
    </source>
</evidence>
<dbReference type="Pfam" id="PF06428">
    <property type="entry name" value="Sec2p"/>
    <property type="match status" value="1"/>
</dbReference>
<name>A0A0B7MQ18_9FUNG</name>
<feature type="signal peptide" evidence="4">
    <location>
        <begin position="1"/>
        <end position="18"/>
    </location>
</feature>
<dbReference type="InterPro" id="IPR040351">
    <property type="entry name" value="RAB3IL/RAB3IP/Sec2"/>
</dbReference>
<dbReference type="STRING" id="35722.A0A0B7MQ18"/>
<accession>A0A0B7MQ18</accession>
<feature type="region of interest" description="Disordered" evidence="3">
    <location>
        <begin position="284"/>
        <end position="322"/>
    </location>
</feature>
<evidence type="ECO:0000259" key="5">
    <source>
        <dbReference type="Pfam" id="PF06428"/>
    </source>
</evidence>
<evidence type="ECO:0000313" key="7">
    <source>
        <dbReference type="Proteomes" id="UP000054107"/>
    </source>
</evidence>
<evidence type="ECO:0000313" key="6">
    <source>
        <dbReference type="EMBL" id="CEP08026.1"/>
    </source>
</evidence>
<keyword evidence="1 2" id="KW-0175">Coiled coil</keyword>
<evidence type="ECO:0000256" key="4">
    <source>
        <dbReference type="SAM" id="SignalP"/>
    </source>
</evidence>
<protein>
    <recommendedName>
        <fullName evidence="5">GDP/GTP exchange factor Sec2 N-terminal domain-containing protein</fullName>
    </recommendedName>
</protein>
<sequence>MLVATATAAAAAAAVASAAANKDKECECHNVIQPQHPHQCRLCNRKISACLYTNELQHKITLQAHELHQLRKELDACQAQIRSQNLEFQTLNTKYTATLDAMTEMQKQKEQADRELEDLSARLFEEANNMVANEKKKRMQLQKKLEMTEDQLDNERNQLRELKNCMESFLPSPVAAAAVSRNIMTPLQVEYTANHRSNVSILACKAQKLSTPTTTTDNNIANAFDQGKVSTRKRRNTVSSANLVVLAPNKTTITTSQQMASVYDSKLSQVKMFQSYLELYSNSDSASSRSSRSSSYFDSESESEEEDATRATHGTRSSIKNGHHNQRNAFFYYNNYSQIVVPPAQKSEYIMQCEKEDIEPCLGFGNSESRMCIKLMMEYMLQKPCFIEYVTLDTAKAIPPPMSSSSSAYYRPLWERWSVNSSYYVAQQNECLECAACGRKSNVNTNHPSFYRFRLVEDDDWLLIDANCRDRLVAVCNFYSFVRNIRLGHYQNRSFDDLYQENVQLRLKMFYSR</sequence>